<proteinExistence type="predicted"/>
<protein>
    <submittedName>
        <fullName evidence="3">Uncharacterized protein</fullName>
    </submittedName>
</protein>
<dbReference type="AlphaFoldDB" id="A0A9X7VXF0"/>
<feature type="compositionally biased region" description="Polar residues" evidence="1">
    <location>
        <begin position="48"/>
        <end position="80"/>
    </location>
</feature>
<accession>A0A9X7VXF0</accession>
<keyword evidence="4" id="KW-1185">Reference proteome</keyword>
<evidence type="ECO:0000313" key="3">
    <source>
        <dbReference type="EMBL" id="QSO46600.1"/>
    </source>
</evidence>
<feature type="region of interest" description="Disordered" evidence="1">
    <location>
        <begin position="48"/>
        <end position="81"/>
    </location>
</feature>
<dbReference type="RefSeq" id="WP_206655966.1">
    <property type="nucleotide sequence ID" value="NZ_CP071182.1"/>
</dbReference>
<reference evidence="3 4" key="1">
    <citation type="submission" date="2021-02" db="EMBL/GenBank/DDBJ databases">
        <title>Alicyclobacillus curvatus sp. nov. and Alicyclobacillus mengziensis sp. nov., two acidophilic bacteria isolated from acid mine drainage.</title>
        <authorList>
            <person name="Huang Y."/>
        </authorList>
    </citation>
    <scope>NUCLEOTIDE SEQUENCE [LARGE SCALE GENOMIC DNA]</scope>
    <source>
        <strain evidence="3 4">S30H14</strain>
    </source>
</reference>
<keyword evidence="2" id="KW-0732">Signal</keyword>
<sequence length="711" mass="77166">MVGYRRLSTAAMTVAIMTTVAGCGAPSGKDTGPATAVNTIHATHAKNVRSSGAAHQNNTTLSTNVSGNVNDSTNSSSGSAAPTKGPVNYGWYYNNLSIFGPDAQIVALKPSNGSLDVEAEYDVTQGTVLQPNYKSAAVNLNHGTFGSAHSSVQPSGYSGTWSLKFGMLQYTKPIQISLAHNGTSVFMLPWSLPGYASEIMTNPAKFDNQVIGRSGSWVWIAMKGPQTPPIPQMINGFRYWNRIVAINTQSHVFYVYSIPPNTSAASTESDAPAFTQIGQTVYIGTGPWIGAFPAQPTDNNQYIVRPEPQSVVSQDEQKMLSMLKKEVTIGADGLANYWNGYVMKGKQQDSKMVWEMDPAFWNHGYLPEGIDWAARFPLNPGSYADETRQQLFGEISVLLNNPLDEAWVALDTPQKIKEHFNASPPAAIPGYVVRGGYYREVGRPVGTSTSSQQTVYVFSQAMLEEIYAVLYFRQVGPIIPTQTTQNEVNKWAPKVSMAMLQYAPADEQALDKQLIQNIQGSLETAPKMSLLQSLPGYTLHHAQLPSGTRTYWYPTNNKFPDWVDPAVFGAAAQGQGQSQVTTAPIHYTQTELGQIKQTAQTVGVAASIPYQGMPGDVLTIVKNGGKGNLILDYKNIWVIESTSPIGQPTDITTQSSVTVDGHAAMYMVGGQNSFLSFQSRSTYITIENLTPGNPISQQNMQTIGASFRTVQ</sequence>
<dbReference type="KEGG" id="afx:JZ786_19425"/>
<dbReference type="EMBL" id="CP071182">
    <property type="protein sequence ID" value="QSO46600.1"/>
    <property type="molecule type" value="Genomic_DNA"/>
</dbReference>
<name>A0A9X7VXF0_9BACL</name>
<organism evidence="3 4">
    <name type="scientific">Alicyclobacillus mengziensis</name>
    <dbReference type="NCBI Taxonomy" id="2931921"/>
    <lineage>
        <taxon>Bacteria</taxon>
        <taxon>Bacillati</taxon>
        <taxon>Bacillota</taxon>
        <taxon>Bacilli</taxon>
        <taxon>Bacillales</taxon>
        <taxon>Alicyclobacillaceae</taxon>
        <taxon>Alicyclobacillus</taxon>
    </lineage>
</organism>
<gene>
    <name evidence="3" type="ORF">JZ786_19425</name>
</gene>
<dbReference type="Proteomes" id="UP000663505">
    <property type="component" value="Chromosome"/>
</dbReference>
<feature type="chain" id="PRO_5040926299" evidence="2">
    <location>
        <begin position="22"/>
        <end position="711"/>
    </location>
</feature>
<dbReference type="PROSITE" id="PS51257">
    <property type="entry name" value="PROKAR_LIPOPROTEIN"/>
    <property type="match status" value="1"/>
</dbReference>
<evidence type="ECO:0000313" key="4">
    <source>
        <dbReference type="Proteomes" id="UP000663505"/>
    </source>
</evidence>
<evidence type="ECO:0000256" key="2">
    <source>
        <dbReference type="SAM" id="SignalP"/>
    </source>
</evidence>
<evidence type="ECO:0000256" key="1">
    <source>
        <dbReference type="SAM" id="MobiDB-lite"/>
    </source>
</evidence>
<feature type="signal peptide" evidence="2">
    <location>
        <begin position="1"/>
        <end position="21"/>
    </location>
</feature>